<evidence type="ECO:0000313" key="1">
    <source>
        <dbReference type="EMBL" id="KJA14947.1"/>
    </source>
</evidence>
<dbReference type="Proteomes" id="UP000054270">
    <property type="component" value="Unassembled WGS sequence"/>
</dbReference>
<dbReference type="OrthoDB" id="3061241at2759"/>
<proteinExistence type="predicted"/>
<accession>A0A0D2KJW3</accession>
<reference evidence="2" key="1">
    <citation type="submission" date="2014-04" db="EMBL/GenBank/DDBJ databases">
        <title>Evolutionary Origins and Diversification of the Mycorrhizal Mutualists.</title>
        <authorList>
            <consortium name="DOE Joint Genome Institute"/>
            <consortium name="Mycorrhizal Genomics Consortium"/>
            <person name="Kohler A."/>
            <person name="Kuo A."/>
            <person name="Nagy L.G."/>
            <person name="Floudas D."/>
            <person name="Copeland A."/>
            <person name="Barry K.W."/>
            <person name="Cichocki N."/>
            <person name="Veneault-Fourrey C."/>
            <person name="LaButti K."/>
            <person name="Lindquist E.A."/>
            <person name="Lipzen A."/>
            <person name="Lundell T."/>
            <person name="Morin E."/>
            <person name="Murat C."/>
            <person name="Riley R."/>
            <person name="Ohm R."/>
            <person name="Sun H."/>
            <person name="Tunlid A."/>
            <person name="Henrissat B."/>
            <person name="Grigoriev I.V."/>
            <person name="Hibbett D.S."/>
            <person name="Martin F."/>
        </authorList>
    </citation>
    <scope>NUCLEOTIDE SEQUENCE [LARGE SCALE GENOMIC DNA]</scope>
    <source>
        <strain evidence="2">FD-334 SS-4</strain>
    </source>
</reference>
<name>A0A0D2KJW3_HYPSF</name>
<protein>
    <submittedName>
        <fullName evidence="1">Uncharacterized protein</fullName>
    </submittedName>
</protein>
<keyword evidence="2" id="KW-1185">Reference proteome</keyword>
<organism evidence="1 2">
    <name type="scientific">Hypholoma sublateritium (strain FD-334 SS-4)</name>
    <dbReference type="NCBI Taxonomy" id="945553"/>
    <lineage>
        <taxon>Eukaryota</taxon>
        <taxon>Fungi</taxon>
        <taxon>Dikarya</taxon>
        <taxon>Basidiomycota</taxon>
        <taxon>Agaricomycotina</taxon>
        <taxon>Agaricomycetes</taxon>
        <taxon>Agaricomycetidae</taxon>
        <taxon>Agaricales</taxon>
        <taxon>Agaricineae</taxon>
        <taxon>Strophariaceae</taxon>
        <taxon>Hypholoma</taxon>
    </lineage>
</organism>
<dbReference type="AlphaFoldDB" id="A0A0D2KJW3"/>
<dbReference type="EMBL" id="KN817660">
    <property type="protein sequence ID" value="KJA14947.1"/>
    <property type="molecule type" value="Genomic_DNA"/>
</dbReference>
<gene>
    <name evidence="1" type="ORF">HYPSUDRAFT_1070922</name>
</gene>
<sequence>MPASLPTLQVQAQRAQYPSPFRLQDLPVDIRCQIFDLLALDVPRPTTSEGSKCKEQTENREALWACAQVSSSFHHEAYSRLFNTVVLEAWLGRGRTIKPESISQLERAADMLSNSGYVVRHIKTFCLFVNSSAAFLHDFIQNGRLSQILNALHGPDHGVESLSFIVECNVRRWEYSESDQEFQLAFQDLIQSSRLKHVQLCGIAKIPVKIFHTKKIQRVELYRMGFDAEEGDISLSFSLESIGMDVPDRDEVPIALQFVSTGSKIKQIYCQVTSAHSMARVIEIAAPTSADTLKEFHVQISGTNFSNTLPLLGSPPPRQKFHFCRLVQLTSLRISEVIGAEVINVLQNFLALCSFPSLADLTLDTVIDLGHITQVHAIPHPERWNLLDQLLAQPTFKAIPKIVIVVQFNVEVNPPFDHAAYDAKVLELLYESLPEFNAARQAGSTRGVKINTVFRDVLFDVPNHSVFVRYGGRGARRIPLYPNTW</sequence>
<evidence type="ECO:0000313" key="2">
    <source>
        <dbReference type="Proteomes" id="UP000054270"/>
    </source>
</evidence>